<feature type="region of interest" description="Disordered" evidence="1">
    <location>
        <begin position="114"/>
        <end position="133"/>
    </location>
</feature>
<feature type="compositionally biased region" description="Acidic residues" evidence="1">
    <location>
        <begin position="969"/>
        <end position="983"/>
    </location>
</feature>
<dbReference type="InterPro" id="IPR035979">
    <property type="entry name" value="RBD_domain_sf"/>
</dbReference>
<dbReference type="EMBL" id="CDMZ01000541">
    <property type="protein sequence ID" value="CEM16523.1"/>
    <property type="molecule type" value="Genomic_DNA"/>
</dbReference>
<reference evidence="4" key="1">
    <citation type="submission" date="2014-11" db="EMBL/GenBank/DDBJ databases">
        <authorList>
            <person name="Otto D Thomas"/>
            <person name="Naeem Raeece"/>
        </authorList>
    </citation>
    <scope>NUCLEOTIDE SEQUENCE</scope>
</reference>
<feature type="domain" description="Mut7-C RNAse" evidence="3">
    <location>
        <begin position="673"/>
        <end position="848"/>
    </location>
</feature>
<name>A0A0G4FR18_9ALVE</name>
<gene>
    <name evidence="4" type="ORF">Cvel_18177</name>
</gene>
<feature type="chain" id="PRO_5005189634" description="Mut7-C RNAse domain-containing protein" evidence="2">
    <location>
        <begin position="20"/>
        <end position="991"/>
    </location>
</feature>
<feature type="signal peptide" evidence="2">
    <location>
        <begin position="1"/>
        <end position="19"/>
    </location>
</feature>
<protein>
    <recommendedName>
        <fullName evidence="3">Mut7-C RNAse domain-containing protein</fullName>
    </recommendedName>
</protein>
<feature type="compositionally biased region" description="Basic and acidic residues" evidence="1">
    <location>
        <begin position="924"/>
        <end position="947"/>
    </location>
</feature>
<organism evidence="4">
    <name type="scientific">Chromera velia CCMP2878</name>
    <dbReference type="NCBI Taxonomy" id="1169474"/>
    <lineage>
        <taxon>Eukaryota</taxon>
        <taxon>Sar</taxon>
        <taxon>Alveolata</taxon>
        <taxon>Colpodellida</taxon>
        <taxon>Chromeraceae</taxon>
        <taxon>Chromera</taxon>
    </lineage>
</organism>
<dbReference type="InterPro" id="IPR002782">
    <property type="entry name" value="Mut7-C_RNAse_dom"/>
</dbReference>
<dbReference type="SUPFAM" id="SSF54928">
    <property type="entry name" value="RNA-binding domain, RBD"/>
    <property type="match status" value="1"/>
</dbReference>
<accession>A0A0G4FR18</accession>
<keyword evidence="2" id="KW-0732">Signal</keyword>
<dbReference type="AlphaFoldDB" id="A0A0G4FR18"/>
<feature type="compositionally biased region" description="Low complexity" evidence="1">
    <location>
        <begin position="948"/>
        <end position="965"/>
    </location>
</feature>
<dbReference type="Pfam" id="PF01927">
    <property type="entry name" value="Mut7-C"/>
    <property type="match status" value="1"/>
</dbReference>
<evidence type="ECO:0000313" key="4">
    <source>
        <dbReference type="EMBL" id="CEM16523.1"/>
    </source>
</evidence>
<dbReference type="VEuPathDB" id="CryptoDB:Cvel_18177"/>
<evidence type="ECO:0000259" key="3">
    <source>
        <dbReference type="Pfam" id="PF01927"/>
    </source>
</evidence>
<evidence type="ECO:0000256" key="1">
    <source>
        <dbReference type="SAM" id="MobiDB-lite"/>
    </source>
</evidence>
<sequence>MSVGLCVLVCLGGLVPAAGFVSPLSHINELSRRSSRIDRNQRTVLSVLEKETGLGEPESVSPPSSISFFGEDSLSQATLLEDLVATPAAKRTPLGSRRTFTFKERKTVEEEEETVELSLPSYPEPKKSPHFGKRKQKAHVLVDNLDKDFHVLLTNVPRGATANDIKEWLYFLNARPFLVQKLDMNGQKITDDLWTLKREEYSFEKCFVLLHFKHVVSREQLLAFENQDIHYPGMKERVFMDSYMNPGRVLTVMNLSQHMRVHQYVELFKGLGLEGIVEMKFPRSYHPPKETENTGHEGRVTLEFETREQMEKAEERLQGLVVTEKPLRRLECQPYFSPLPELFARQREDFLRFWEKRAKHSSTVELARSGDFENPQEFLRQAFLQREREVLEDLKRKHYAGKVGYILESEEEGGSTKGGVALPGRARKMGTTPEAFVLEAERLPEALRFARERIGSLWRPAFESFQRGWDVGVTKVKDPAAALFVESKSKTPWHATTLYLGGLPSYATEEDILQLLESRAGVSRKTVDMLTAVRSPDADILLPNGAPKDRYGVHALVRLKLLPGAEEGHRHALARILALHGEAFSPEVVGKHSMLCAISTFSAPPQKEFVMNKNSPLAEMEAEEKGGKTKPAAGVQQLMLNDGETDTKQQKLQLVERRSVRGWDPNERLPDVKFLCDHNLAEVGLGQWLRVAGYDCEDVKDASMGADRAVQQAIMQERVLLCAGSWGSMAVNELSHVMDAAMNPRKPFRHQVFEKLFEKGYGAQQVKKLYGSSLEQLISELNAQKMKGLRWTWKPLSRCVNCNHGEMHEITEDDAEWFEDVLENYQKMLPEGQYAQDAVGLRVCKKCRAYSAPGRLSEATVEKLETFDLLGRGDFPFTKEIKAAEENAREEDREEEEEGGKGKEKAGSSRGEAMTSAALLEEIFDSKKGDESSSLEERRRRKERENSARLVGPPDSGSSSPVSGVEGQETGEEDSASDVILSDDEFAALLM</sequence>
<proteinExistence type="predicted"/>
<feature type="region of interest" description="Disordered" evidence="1">
    <location>
        <begin position="885"/>
        <end position="983"/>
    </location>
</feature>
<dbReference type="GO" id="GO:0003676">
    <property type="term" value="F:nucleic acid binding"/>
    <property type="evidence" value="ECO:0007669"/>
    <property type="project" value="InterPro"/>
</dbReference>
<evidence type="ECO:0000256" key="2">
    <source>
        <dbReference type="SAM" id="SignalP"/>
    </source>
</evidence>